<gene>
    <name evidence="2" type="ORF">D5039_06390</name>
</gene>
<dbReference type="InterPro" id="IPR010982">
    <property type="entry name" value="Lambda_DNA-bd_dom_sf"/>
</dbReference>
<accession>A0ABT3KRQ5</accession>
<dbReference type="SMART" id="SM00530">
    <property type="entry name" value="HTH_XRE"/>
    <property type="match status" value="1"/>
</dbReference>
<dbReference type="PROSITE" id="PS50943">
    <property type="entry name" value="HTH_CROC1"/>
    <property type="match status" value="1"/>
</dbReference>
<proteinExistence type="predicted"/>
<dbReference type="EMBL" id="QZCW01000001">
    <property type="protein sequence ID" value="MCW5320812.1"/>
    <property type="molecule type" value="Genomic_DNA"/>
</dbReference>
<dbReference type="InterPro" id="IPR001387">
    <property type="entry name" value="Cro/C1-type_HTH"/>
</dbReference>
<organism evidence="2 3">
    <name type="scientific">Verminephrobacter aporrectodeae subsp. tuberculatae</name>
    <dbReference type="NCBI Taxonomy" id="1110392"/>
    <lineage>
        <taxon>Bacteria</taxon>
        <taxon>Pseudomonadati</taxon>
        <taxon>Pseudomonadota</taxon>
        <taxon>Betaproteobacteria</taxon>
        <taxon>Burkholderiales</taxon>
        <taxon>Comamonadaceae</taxon>
        <taxon>Verminephrobacter</taxon>
    </lineage>
</organism>
<sequence length="103" mass="11355">MPSKPLPMFPAEKKLLADFGERLRLARLRRGYTAELVAERVGISRMTLGRAEQGSPAVSLGVYLRILVVLNLEGDMDALAADDRLGRRLQDLGVPARKRAKGK</sequence>
<dbReference type="Proteomes" id="UP001208935">
    <property type="component" value="Unassembled WGS sequence"/>
</dbReference>
<name>A0ABT3KRQ5_9BURK</name>
<dbReference type="Pfam" id="PF13560">
    <property type="entry name" value="HTH_31"/>
    <property type="match status" value="1"/>
</dbReference>
<evidence type="ECO:0000313" key="3">
    <source>
        <dbReference type="Proteomes" id="UP001208935"/>
    </source>
</evidence>
<evidence type="ECO:0000259" key="1">
    <source>
        <dbReference type="PROSITE" id="PS50943"/>
    </source>
</evidence>
<keyword evidence="3" id="KW-1185">Reference proteome</keyword>
<reference evidence="3" key="1">
    <citation type="submission" date="2023-07" db="EMBL/GenBank/DDBJ databases">
        <title>Verminephrobacter genomes.</title>
        <authorList>
            <person name="Lund M.B."/>
        </authorList>
    </citation>
    <scope>NUCLEOTIDE SEQUENCE [LARGE SCALE GENOMIC DNA]</scope>
    <source>
        <strain evidence="3">AtM5-05</strain>
    </source>
</reference>
<evidence type="ECO:0000313" key="2">
    <source>
        <dbReference type="EMBL" id="MCW5320812.1"/>
    </source>
</evidence>
<protein>
    <submittedName>
        <fullName evidence="2">XRE family transcriptional regulator</fullName>
    </submittedName>
</protein>
<dbReference type="Gene3D" id="1.10.260.40">
    <property type="entry name" value="lambda repressor-like DNA-binding domains"/>
    <property type="match status" value="1"/>
</dbReference>
<dbReference type="SUPFAM" id="SSF47413">
    <property type="entry name" value="lambda repressor-like DNA-binding domains"/>
    <property type="match status" value="1"/>
</dbReference>
<feature type="domain" description="HTH cro/C1-type" evidence="1">
    <location>
        <begin position="23"/>
        <end position="79"/>
    </location>
</feature>
<comment type="caution">
    <text evidence="2">The sequence shown here is derived from an EMBL/GenBank/DDBJ whole genome shotgun (WGS) entry which is preliminary data.</text>
</comment>